<gene>
    <name evidence="5" type="primary">RAM2</name>
    <name evidence="5" type="ORF">MHBO_001015</name>
</gene>
<reference evidence="5 6" key="1">
    <citation type="journal article" date="2024" name="BMC Biol.">
        <title>Comparative genomics of Ascetosporea gives new insight into the evolutionary basis for animal parasitism in Rhizaria.</title>
        <authorList>
            <person name="Hiltunen Thoren M."/>
            <person name="Onut-Brannstrom I."/>
            <person name="Alfjorden A."/>
            <person name="Peckova H."/>
            <person name="Swords F."/>
            <person name="Hooper C."/>
            <person name="Holzer A.S."/>
            <person name="Bass D."/>
            <person name="Burki F."/>
        </authorList>
    </citation>
    <scope>NUCLEOTIDE SEQUENCE [LARGE SCALE GENOMIC DNA]</scope>
    <source>
        <strain evidence="5">20-A016</strain>
    </source>
</reference>
<dbReference type="PANTHER" id="PTHR11129">
    <property type="entry name" value="PROTEIN FARNESYLTRANSFERASE ALPHA SUBUNIT/RAB GERANYLGERANYL TRANSFERASE ALPHA SUBUNIT"/>
    <property type="match status" value="1"/>
</dbReference>
<evidence type="ECO:0000256" key="1">
    <source>
        <dbReference type="ARBA" id="ARBA00006734"/>
    </source>
</evidence>
<evidence type="ECO:0000256" key="4">
    <source>
        <dbReference type="ARBA" id="ARBA00022737"/>
    </source>
</evidence>
<name>A0ABV2AHJ6_9EUKA</name>
<dbReference type="Gene3D" id="1.25.40.120">
    <property type="entry name" value="Protein prenylyltransferase"/>
    <property type="match status" value="1"/>
</dbReference>
<dbReference type="GO" id="GO:0033844">
    <property type="term" value="F:galactose-6-sulfurylase activity"/>
    <property type="evidence" value="ECO:0007669"/>
    <property type="project" value="UniProtKB-EC"/>
</dbReference>
<keyword evidence="2" id="KW-0637">Prenyltransferase</keyword>
<dbReference type="SUPFAM" id="SSF48439">
    <property type="entry name" value="Protein prenylyltransferase"/>
    <property type="match status" value="1"/>
</dbReference>
<organism evidence="5 6">
    <name type="scientific">Bonamia ostreae</name>
    <dbReference type="NCBI Taxonomy" id="126728"/>
    <lineage>
        <taxon>Eukaryota</taxon>
        <taxon>Sar</taxon>
        <taxon>Rhizaria</taxon>
        <taxon>Endomyxa</taxon>
        <taxon>Ascetosporea</taxon>
        <taxon>Haplosporida</taxon>
        <taxon>Bonamia</taxon>
    </lineage>
</organism>
<dbReference type="Proteomes" id="UP001439008">
    <property type="component" value="Unassembled WGS sequence"/>
</dbReference>
<evidence type="ECO:0000313" key="5">
    <source>
        <dbReference type="EMBL" id="MES1919151.1"/>
    </source>
</evidence>
<dbReference type="Pfam" id="PF01239">
    <property type="entry name" value="PPTA"/>
    <property type="match status" value="3"/>
</dbReference>
<dbReference type="PROSITE" id="PS51147">
    <property type="entry name" value="PFTA"/>
    <property type="match status" value="3"/>
</dbReference>
<keyword evidence="6" id="KW-1185">Reference proteome</keyword>
<proteinExistence type="inferred from homology"/>
<dbReference type="InterPro" id="IPR002088">
    <property type="entry name" value="Prenyl_trans_a"/>
</dbReference>
<sequence>MKEVSKRALLLTTAAIPYNPTNYTIWHWRRKCLFELNEDLKEEMTFSEIIMKRAPKNYQIWFHRREVIKKMENFDLENEFKVLKQCLLQEPKNYHAWSHRLNFKNIF</sequence>
<keyword evidence="3 5" id="KW-0808">Transferase</keyword>
<comment type="caution">
    <text evidence="5">The sequence shown here is derived from an EMBL/GenBank/DDBJ whole genome shotgun (WGS) entry which is preliminary data.</text>
</comment>
<accession>A0ABV2AHJ6</accession>
<evidence type="ECO:0000256" key="2">
    <source>
        <dbReference type="ARBA" id="ARBA00022602"/>
    </source>
</evidence>
<dbReference type="EC" id="2.5.1.5" evidence="5"/>
<keyword evidence="4" id="KW-0677">Repeat</keyword>
<dbReference type="EMBL" id="JBDODL010000211">
    <property type="protein sequence ID" value="MES1919151.1"/>
    <property type="molecule type" value="Genomic_DNA"/>
</dbReference>
<evidence type="ECO:0000313" key="6">
    <source>
        <dbReference type="Proteomes" id="UP001439008"/>
    </source>
</evidence>
<comment type="similarity">
    <text evidence="1">Belongs to the protein prenyltransferase subunit alpha family.</text>
</comment>
<evidence type="ECO:0000256" key="3">
    <source>
        <dbReference type="ARBA" id="ARBA00022679"/>
    </source>
</evidence>
<protein>
    <submittedName>
        <fullName evidence="5">CAAX geranylgeranyltransferase alpha subunit</fullName>
        <ecNumber evidence="5">2.5.1.5</ecNumber>
    </submittedName>
</protein>